<evidence type="ECO:0000313" key="2">
    <source>
        <dbReference type="Proteomes" id="UP000193685"/>
    </source>
</evidence>
<reference evidence="1 2" key="1">
    <citation type="submission" date="2016-07" db="EMBL/GenBank/DDBJ databases">
        <title>Pervasive Adenine N6-methylation of Active Genes in Fungi.</title>
        <authorList>
            <consortium name="DOE Joint Genome Institute"/>
            <person name="Mondo S.J."/>
            <person name="Dannebaum R.O."/>
            <person name="Kuo R.C."/>
            <person name="Labutti K."/>
            <person name="Haridas S."/>
            <person name="Kuo A."/>
            <person name="Salamov A."/>
            <person name="Ahrendt S.R."/>
            <person name="Lipzen A."/>
            <person name="Sullivan W."/>
            <person name="Andreopoulos W.B."/>
            <person name="Clum A."/>
            <person name="Lindquist E."/>
            <person name="Daum C."/>
            <person name="Ramamoorthy G.K."/>
            <person name="Gryganskyi A."/>
            <person name="Culley D."/>
            <person name="Magnuson J.K."/>
            <person name="James T.Y."/>
            <person name="O'Malley M.A."/>
            <person name="Stajich J.E."/>
            <person name="Spatafora J.W."/>
            <person name="Visel A."/>
            <person name="Grigoriev I.V."/>
        </authorList>
    </citation>
    <scope>NUCLEOTIDE SEQUENCE [LARGE SCALE GENOMIC DNA]</scope>
    <source>
        <strain evidence="1 2">12-1054</strain>
    </source>
</reference>
<proteinExistence type="predicted"/>
<protein>
    <submittedName>
        <fullName evidence="1">Uncharacterized protein</fullName>
    </submittedName>
</protein>
<dbReference type="Proteomes" id="UP000193685">
    <property type="component" value="Unassembled WGS sequence"/>
</dbReference>
<sequence>MNKISKIVAATTPLVHTTLTPTMLWALALLLVQISIWQLQVSAKRCQEVTVVKWLNVSESYVKTLLRKPSASIFEGKRKHCRVLCRDYVHALYNVPKFASAPTGHAGLDDLIAVGLDFVNAQKNYLYEPDHCDFAPATACLSFWGWAQNAHKADASCSCGAIIRALRIKKEAISYNCSRTMVEQRFEDRFKPYGFYLFPAANNDDVDCLENGYDDDGQKCASPDTWQRNDLCKDNGGDKQLQPK</sequence>
<dbReference type="EMBL" id="MCFI01000007">
    <property type="protein sequence ID" value="ORY83794.1"/>
    <property type="molecule type" value="Genomic_DNA"/>
</dbReference>
<name>A0A1Y2FK98_PROLT</name>
<organism evidence="1 2">
    <name type="scientific">Protomyces lactucae-debilis</name>
    <dbReference type="NCBI Taxonomy" id="2754530"/>
    <lineage>
        <taxon>Eukaryota</taxon>
        <taxon>Fungi</taxon>
        <taxon>Dikarya</taxon>
        <taxon>Ascomycota</taxon>
        <taxon>Taphrinomycotina</taxon>
        <taxon>Taphrinomycetes</taxon>
        <taxon>Taphrinales</taxon>
        <taxon>Protomycetaceae</taxon>
        <taxon>Protomyces</taxon>
    </lineage>
</organism>
<gene>
    <name evidence="1" type="ORF">BCR37DRAFT_408340</name>
</gene>
<dbReference type="GeneID" id="63788739"/>
<keyword evidence="2" id="KW-1185">Reference proteome</keyword>
<dbReference type="RefSeq" id="XP_040726089.1">
    <property type="nucleotide sequence ID" value="XM_040872140.1"/>
</dbReference>
<accession>A0A1Y2FK98</accession>
<evidence type="ECO:0000313" key="1">
    <source>
        <dbReference type="EMBL" id="ORY83794.1"/>
    </source>
</evidence>
<dbReference type="AlphaFoldDB" id="A0A1Y2FK98"/>
<comment type="caution">
    <text evidence="1">The sequence shown here is derived from an EMBL/GenBank/DDBJ whole genome shotgun (WGS) entry which is preliminary data.</text>
</comment>